<proteinExistence type="inferred from homology"/>
<dbReference type="GO" id="GO:0002161">
    <property type="term" value="F:aminoacyl-tRNA deacylase activity"/>
    <property type="evidence" value="ECO:0007669"/>
    <property type="project" value="InterPro"/>
</dbReference>
<evidence type="ECO:0000256" key="3">
    <source>
        <dbReference type="ARBA" id="ARBA00022741"/>
    </source>
</evidence>
<keyword evidence="5 7" id="KW-0648">Protein biosynthesis</keyword>
<feature type="binding site" evidence="7">
    <location>
        <position position="212"/>
    </location>
    <ligand>
        <name>L-aspartate</name>
        <dbReference type="ChEBI" id="CHEBI:29991"/>
    </ligand>
</feature>
<feature type="binding site" evidence="7">
    <location>
        <position position="166"/>
    </location>
    <ligand>
        <name>L-aspartate</name>
        <dbReference type="ChEBI" id="CHEBI:29991"/>
    </ligand>
</feature>
<feature type="binding site" evidence="7">
    <location>
        <begin position="212"/>
        <end position="214"/>
    </location>
    <ligand>
        <name>ATP</name>
        <dbReference type="ChEBI" id="CHEBI:30616"/>
    </ligand>
</feature>
<dbReference type="PRINTS" id="PR01042">
    <property type="entry name" value="TRNASYNTHASP"/>
</dbReference>
<comment type="similarity">
    <text evidence="1 7">Belongs to the class-II aminoacyl-tRNA synthetase family. Type 1 subfamily.</text>
</comment>
<dbReference type="GO" id="GO:0050560">
    <property type="term" value="F:aspartate-tRNA(Asn) ligase activity"/>
    <property type="evidence" value="ECO:0007669"/>
    <property type="project" value="UniProtKB-EC"/>
</dbReference>
<comment type="subunit">
    <text evidence="7">Homodimer.</text>
</comment>
<dbReference type="CDD" id="cd04317">
    <property type="entry name" value="EcAspRS_like_N"/>
    <property type="match status" value="1"/>
</dbReference>
<dbReference type="InterPro" id="IPR004524">
    <property type="entry name" value="Asp-tRNA-ligase_1"/>
</dbReference>
<evidence type="ECO:0000259" key="8">
    <source>
        <dbReference type="PROSITE" id="PS50862"/>
    </source>
</evidence>
<evidence type="ECO:0000256" key="2">
    <source>
        <dbReference type="ARBA" id="ARBA00022598"/>
    </source>
</evidence>
<dbReference type="Pfam" id="PF00152">
    <property type="entry name" value="tRNA-synt_2"/>
    <property type="match status" value="1"/>
</dbReference>
<dbReference type="SUPFAM" id="SSF55681">
    <property type="entry name" value="Class II aaRS and biotin synthetases"/>
    <property type="match status" value="1"/>
</dbReference>
<dbReference type="PANTHER" id="PTHR22594">
    <property type="entry name" value="ASPARTYL/LYSYL-TRNA SYNTHETASE"/>
    <property type="match status" value="1"/>
</dbReference>
<keyword evidence="4 7" id="KW-0067">ATP-binding</keyword>
<dbReference type="GO" id="GO:0003676">
    <property type="term" value="F:nucleic acid binding"/>
    <property type="evidence" value="ECO:0007669"/>
    <property type="project" value="InterPro"/>
</dbReference>
<feature type="binding site" evidence="7">
    <location>
        <begin position="412"/>
        <end position="415"/>
    </location>
    <ligand>
        <name>ATP</name>
        <dbReference type="ChEBI" id="CHEBI:30616"/>
    </ligand>
</feature>
<dbReference type="GO" id="GO:0005737">
    <property type="term" value="C:cytoplasm"/>
    <property type="evidence" value="ECO:0007669"/>
    <property type="project" value="UniProtKB-SubCell"/>
</dbReference>
<comment type="catalytic activity">
    <reaction evidence="7">
        <text>tRNA(Asx) + L-aspartate + ATP = L-aspartyl-tRNA(Asx) + AMP + diphosphate</text>
        <dbReference type="Rhea" id="RHEA:18349"/>
        <dbReference type="Rhea" id="RHEA-COMP:9710"/>
        <dbReference type="Rhea" id="RHEA-COMP:9711"/>
        <dbReference type="ChEBI" id="CHEBI:29991"/>
        <dbReference type="ChEBI" id="CHEBI:30616"/>
        <dbReference type="ChEBI" id="CHEBI:33019"/>
        <dbReference type="ChEBI" id="CHEBI:78442"/>
        <dbReference type="ChEBI" id="CHEBI:78516"/>
        <dbReference type="ChEBI" id="CHEBI:456215"/>
        <dbReference type="EC" id="6.1.1.23"/>
    </reaction>
</comment>
<reference evidence="9 10" key="1">
    <citation type="journal article" date="2016" name="Nat. Commun.">
        <title>Thousands of microbial genomes shed light on interconnected biogeochemical processes in an aquifer system.</title>
        <authorList>
            <person name="Anantharaman K."/>
            <person name="Brown C.T."/>
            <person name="Hug L.A."/>
            <person name="Sharon I."/>
            <person name="Castelle C.J."/>
            <person name="Probst A.J."/>
            <person name="Thomas B.C."/>
            <person name="Singh A."/>
            <person name="Wilkins M.J."/>
            <person name="Karaoz U."/>
            <person name="Brodie E.L."/>
            <person name="Williams K.H."/>
            <person name="Hubbard S.S."/>
            <person name="Banfield J.F."/>
        </authorList>
    </citation>
    <scope>NUCLEOTIDE SEQUENCE [LARGE SCALE GENOMIC DNA]</scope>
</reference>
<accession>A0A1F7IPT6</accession>
<evidence type="ECO:0000256" key="7">
    <source>
        <dbReference type="HAMAP-Rule" id="MF_00044"/>
    </source>
</evidence>
<comment type="caution">
    <text evidence="7">Lacks conserved residue(s) required for the propagation of feature annotation.</text>
</comment>
<evidence type="ECO:0000256" key="4">
    <source>
        <dbReference type="ARBA" id="ARBA00022840"/>
    </source>
</evidence>
<dbReference type="GO" id="GO:0005524">
    <property type="term" value="F:ATP binding"/>
    <property type="evidence" value="ECO:0007669"/>
    <property type="project" value="UniProtKB-UniRule"/>
</dbReference>
<dbReference type="GO" id="GO:0006422">
    <property type="term" value="P:aspartyl-tRNA aminoacylation"/>
    <property type="evidence" value="ECO:0007669"/>
    <property type="project" value="UniProtKB-UniRule"/>
</dbReference>
<dbReference type="PANTHER" id="PTHR22594:SF5">
    <property type="entry name" value="ASPARTATE--TRNA LIGASE, MITOCHONDRIAL"/>
    <property type="match status" value="1"/>
</dbReference>
<dbReference type="InterPro" id="IPR045864">
    <property type="entry name" value="aa-tRNA-synth_II/BPL/LPL"/>
</dbReference>
<dbReference type="AlphaFoldDB" id="A0A1F7IPT6"/>
<dbReference type="CDD" id="cd00777">
    <property type="entry name" value="AspRS_core"/>
    <property type="match status" value="1"/>
</dbReference>
<feature type="domain" description="Aminoacyl-transfer RNA synthetases class-II family profile" evidence="8">
    <location>
        <begin position="135"/>
        <end position="433"/>
    </location>
</feature>
<dbReference type="InterPro" id="IPR004115">
    <property type="entry name" value="GAD-like_sf"/>
</dbReference>
<dbReference type="Gene3D" id="3.30.930.10">
    <property type="entry name" value="Bira Bifunctional Protein, Domain 2"/>
    <property type="match status" value="2"/>
</dbReference>
<keyword evidence="2 7" id="KW-0436">Ligase</keyword>
<dbReference type="InterPro" id="IPR004365">
    <property type="entry name" value="NA-bd_OB_tRNA"/>
</dbReference>
<name>A0A1F7IPT6_9BACT</name>
<keyword evidence="3 7" id="KW-0547">Nucleotide-binding</keyword>
<feature type="binding site" evidence="7">
    <location>
        <position position="361"/>
    </location>
    <ligand>
        <name>ATP</name>
        <dbReference type="ChEBI" id="CHEBI:30616"/>
    </ligand>
</feature>
<evidence type="ECO:0000313" key="10">
    <source>
        <dbReference type="Proteomes" id="UP000178040"/>
    </source>
</evidence>
<comment type="subcellular location">
    <subcellularLocation>
        <location evidence="7">Cytoplasm</location>
    </subcellularLocation>
</comment>
<dbReference type="Gene3D" id="3.30.1360.30">
    <property type="entry name" value="GAD-like domain"/>
    <property type="match status" value="1"/>
</dbReference>
<dbReference type="EMBL" id="MGAI01000010">
    <property type="protein sequence ID" value="OGK45371.1"/>
    <property type="molecule type" value="Genomic_DNA"/>
</dbReference>
<dbReference type="InterPro" id="IPR002312">
    <property type="entry name" value="Asp/Asn-tRNA-synth_IIb"/>
</dbReference>
<evidence type="ECO:0000313" key="9">
    <source>
        <dbReference type="EMBL" id="OGK45371.1"/>
    </source>
</evidence>
<dbReference type="InterPro" id="IPR047089">
    <property type="entry name" value="Asp-tRNA-ligase_1_N"/>
</dbReference>
<dbReference type="Gene3D" id="2.40.50.140">
    <property type="entry name" value="Nucleic acid-binding proteins"/>
    <property type="match status" value="1"/>
</dbReference>
<dbReference type="InterPro" id="IPR007214">
    <property type="entry name" value="YbaK/aa-tRNA-synth-assoc-dom"/>
</dbReference>
<dbReference type="EC" id="6.1.1.23" evidence="7"/>
<dbReference type="InterPro" id="IPR036754">
    <property type="entry name" value="YbaK/aa-tRNA-synt-asso_dom_sf"/>
</dbReference>
<dbReference type="InterPro" id="IPR006195">
    <property type="entry name" value="aa-tRNA-synth_II"/>
</dbReference>
<gene>
    <name evidence="7" type="primary">aspS</name>
    <name evidence="9" type="ORF">A3B40_03415</name>
</gene>
<evidence type="ECO:0000256" key="6">
    <source>
        <dbReference type="ARBA" id="ARBA00023146"/>
    </source>
</evidence>
<keyword evidence="7" id="KW-0963">Cytoplasm</keyword>
<dbReference type="NCBIfam" id="TIGR00459">
    <property type="entry name" value="aspS_bact"/>
    <property type="match status" value="1"/>
</dbReference>
<comment type="caution">
    <text evidence="9">The sequence shown here is derived from an EMBL/GenBank/DDBJ whole genome shotgun (WGS) entry which is preliminary data.</text>
</comment>
<dbReference type="Proteomes" id="UP000178040">
    <property type="component" value="Unassembled WGS sequence"/>
</dbReference>
<dbReference type="InterPro" id="IPR047090">
    <property type="entry name" value="AspRS_core"/>
</dbReference>
<feature type="region of interest" description="Aspartate" evidence="7">
    <location>
        <begin position="190"/>
        <end position="193"/>
    </location>
</feature>
<dbReference type="Gene3D" id="3.90.960.10">
    <property type="entry name" value="YbaK/aminoacyl-tRNA synthetase-associated domain"/>
    <property type="match status" value="1"/>
</dbReference>
<dbReference type="Pfam" id="PF04073">
    <property type="entry name" value="tRNA_edit"/>
    <property type="match status" value="1"/>
</dbReference>
<sequence length="620" mass="71288">MKKLFIEETPHKIGSEIELYGWVDSKRDHKNIIFIDLRDRTGIVQVVGDQQFKELNSEDVIYVKGLVKKRPENLINPKLKTGKIEIEAKQLKIITKAKPVPIPVNTDGYEIDEEIRLKYRYLDLRRQRMFNNLLLKSKITTYIRNYLTKEGFLEIETPILTKTTPEGARDFLVPSRLQKGNFYALPQSPQQYKQLLMVAGIERYFQIARCFRDEDPRKDRAYGEFTQLDLEMSFVTQEDILNLTEDLFTKLVKEIFPEKKIQQIPWPRISHDHAREKYGSDKPDLRRNKKDKAEFAFAWIIDFPLFKEQSEEDYFYGSGKAKFAPSHHMFTAPHPDDIPLLDKDPLKVRGLQHDLVLNGFEVGGGSIRIHDPKIQKKVFELIGFSEEQKKQFSHMIEAFSYGVPPHGGIAPGIDRFLFAALGEPSIREVVAFPTSSGGKTSVMDAPSDASEEQLRELGITITNKKTKPNLFNQITELLNENGMEYKILEHDPVYTSEEAAKVRGTQLKHGAKALIMFADKKPIMLVLPADRKVDTKKFKSDYKVHDLRMATAQEVRKVTNVEIGALPPFGNLFDIPLYLDSKLGENETIFFNAGLHTKSIKMEYKDFEKVTKPEIGNFSV</sequence>
<dbReference type="Pfam" id="PF01336">
    <property type="entry name" value="tRNA_anti-codon"/>
    <property type="match status" value="1"/>
</dbReference>
<dbReference type="SUPFAM" id="SSF55826">
    <property type="entry name" value="YbaK/ProRS associated domain"/>
    <property type="match status" value="1"/>
</dbReference>
<dbReference type="PROSITE" id="PS50862">
    <property type="entry name" value="AA_TRNA_LIGASE_II"/>
    <property type="match status" value="1"/>
</dbReference>
<comment type="function">
    <text evidence="7">Aspartyl-tRNA synthetase with relaxed tRNA specificity since it is able to aspartylate not only its cognate tRNA(Asp) but also tRNA(Asn). Reaction proceeds in two steps: L-aspartate is first activated by ATP to form Asp-AMP and then transferred to the acceptor end of tRNA(Asp/Asn).</text>
</comment>
<evidence type="ECO:0000256" key="5">
    <source>
        <dbReference type="ARBA" id="ARBA00022917"/>
    </source>
</evidence>
<dbReference type="HAMAP" id="MF_00044">
    <property type="entry name" value="Asp_tRNA_synth_type1"/>
    <property type="match status" value="1"/>
</dbReference>
<organism evidence="9 10">
    <name type="scientific">Candidatus Roizmanbacteria bacterium RIFCSPLOWO2_01_FULL_37_16</name>
    <dbReference type="NCBI Taxonomy" id="1802058"/>
    <lineage>
        <taxon>Bacteria</taxon>
        <taxon>Candidatus Roizmaniibacteriota</taxon>
    </lineage>
</organism>
<keyword evidence="6 7" id="KW-0030">Aminoacyl-tRNA synthetase</keyword>
<evidence type="ECO:0000256" key="1">
    <source>
        <dbReference type="ARBA" id="ARBA00006303"/>
    </source>
</evidence>
<feature type="binding site" evidence="7">
    <location>
        <position position="368"/>
    </location>
    <ligand>
        <name>L-aspartate</name>
        <dbReference type="ChEBI" id="CHEBI:29991"/>
    </ligand>
</feature>
<dbReference type="SUPFAM" id="SSF50249">
    <property type="entry name" value="Nucleic acid-binding proteins"/>
    <property type="match status" value="1"/>
</dbReference>
<dbReference type="GO" id="GO:0004815">
    <property type="term" value="F:aspartate-tRNA ligase activity"/>
    <property type="evidence" value="ECO:0007669"/>
    <property type="project" value="UniProtKB-UniRule"/>
</dbReference>
<dbReference type="InterPro" id="IPR012340">
    <property type="entry name" value="NA-bd_OB-fold"/>
</dbReference>
<protein>
    <recommendedName>
        <fullName evidence="7">Aspartate--tRNA(Asp/Asn) ligase</fullName>
        <ecNumber evidence="7">6.1.1.23</ecNumber>
    </recommendedName>
    <alternativeName>
        <fullName evidence="7">Aspartyl-tRNA synthetase</fullName>
        <shortName evidence="7">AspRS</shortName>
    </alternativeName>
    <alternativeName>
        <fullName evidence="7">Non-discriminating aspartyl-tRNA synthetase</fullName>
        <shortName evidence="7">ND-AspRS</shortName>
    </alternativeName>
</protein>
<dbReference type="InterPro" id="IPR004364">
    <property type="entry name" value="Aa-tRNA-synt_II"/>
</dbReference>
<feature type="site" description="Important for tRNA non-discrimination" evidence="7">
    <location>
        <position position="29"/>
    </location>
</feature>
<feature type="binding site" evidence="7">
    <location>
        <position position="327"/>
    </location>
    <ligand>
        <name>L-aspartate</name>
        <dbReference type="ChEBI" id="CHEBI:29991"/>
    </ligand>
</feature>